<keyword evidence="8 9" id="KW-0472">Membrane</keyword>
<keyword evidence="6 9" id="KW-0378">Hydrolase</keyword>
<dbReference type="RefSeq" id="WP_386739096.1">
    <property type="nucleotide sequence ID" value="NZ_JBHSMG010000001.1"/>
</dbReference>
<dbReference type="Proteomes" id="UP001596039">
    <property type="component" value="Unassembled WGS sequence"/>
</dbReference>
<dbReference type="PRINTS" id="PR00781">
    <property type="entry name" value="LIPOSIGPTASE"/>
</dbReference>
<sequence length="211" mass="22329">MPQATEQAAPNSAPGRGRVSVRALLLLAAVALALYGLDQFTKYLIVSNIAPGETVPVLGEVLQLHFVTNSGAAFSLATGFTWILSIIAVGVSVVIIWFARRIRSFTWAVVFGLVLGGAVGNLTDRLFRPPGFGSGHVVDFIQVWGFPAIFNIADSALVCAVGLFIILSLRGIGLDGRKAVYVRRARSADDPDVVPEISKGTPPKSSAPTKD</sequence>
<comment type="pathway">
    <text evidence="9">Protein modification; lipoprotein biosynthesis (signal peptide cleavage).</text>
</comment>
<dbReference type="InterPro" id="IPR001872">
    <property type="entry name" value="Peptidase_A8"/>
</dbReference>
<accession>A0ABW0NMH6</accession>
<evidence type="ECO:0000256" key="9">
    <source>
        <dbReference type="HAMAP-Rule" id="MF_00161"/>
    </source>
</evidence>
<comment type="catalytic activity">
    <reaction evidence="9 10">
        <text>Release of signal peptides from bacterial membrane prolipoproteins. Hydrolyzes -Xaa-Yaa-Zaa-|-(S,diacylglyceryl)Cys-, in which Xaa is hydrophobic (preferably Leu), and Yaa (Ala or Ser) and Zaa (Gly or Ala) have small, neutral side chains.</text>
        <dbReference type="EC" id="3.4.23.36"/>
    </reaction>
</comment>
<evidence type="ECO:0000256" key="11">
    <source>
        <dbReference type="RuleBase" id="RU004181"/>
    </source>
</evidence>
<evidence type="ECO:0000313" key="13">
    <source>
        <dbReference type="EMBL" id="MFC5501510.1"/>
    </source>
</evidence>
<keyword evidence="3 9" id="KW-0645">Protease</keyword>
<dbReference type="EC" id="3.4.23.36" evidence="9"/>
<feature type="transmembrane region" description="Helical" evidence="9">
    <location>
        <begin position="143"/>
        <end position="169"/>
    </location>
</feature>
<dbReference type="PANTHER" id="PTHR33695:SF1">
    <property type="entry name" value="LIPOPROTEIN SIGNAL PEPTIDASE"/>
    <property type="match status" value="1"/>
</dbReference>
<proteinExistence type="inferred from homology"/>
<feature type="transmembrane region" description="Helical" evidence="9">
    <location>
        <begin position="105"/>
        <end position="123"/>
    </location>
</feature>
<evidence type="ECO:0000256" key="5">
    <source>
        <dbReference type="ARBA" id="ARBA00022750"/>
    </source>
</evidence>
<dbReference type="HAMAP" id="MF_00161">
    <property type="entry name" value="LspA"/>
    <property type="match status" value="1"/>
</dbReference>
<comment type="similarity">
    <text evidence="1 9 11">Belongs to the peptidase A8 family.</text>
</comment>
<dbReference type="EMBL" id="JBHSMG010000001">
    <property type="protein sequence ID" value="MFC5501510.1"/>
    <property type="molecule type" value="Genomic_DNA"/>
</dbReference>
<feature type="transmembrane region" description="Helical" evidence="9">
    <location>
        <begin position="19"/>
        <end position="37"/>
    </location>
</feature>
<dbReference type="PANTHER" id="PTHR33695">
    <property type="entry name" value="LIPOPROTEIN SIGNAL PEPTIDASE"/>
    <property type="match status" value="1"/>
</dbReference>
<keyword evidence="7 9" id="KW-1133">Transmembrane helix</keyword>
<keyword evidence="2 9" id="KW-1003">Cell membrane</keyword>
<name>A0ABW0NMH6_9MICO</name>
<keyword evidence="14" id="KW-1185">Reference proteome</keyword>
<feature type="region of interest" description="Disordered" evidence="12">
    <location>
        <begin position="187"/>
        <end position="211"/>
    </location>
</feature>
<gene>
    <name evidence="9 13" type="primary">lspA</name>
    <name evidence="13" type="ORF">ACFPJ4_04555</name>
</gene>
<reference evidence="14" key="1">
    <citation type="journal article" date="2019" name="Int. J. Syst. Evol. Microbiol.">
        <title>The Global Catalogue of Microorganisms (GCM) 10K type strain sequencing project: providing services to taxonomists for standard genome sequencing and annotation.</title>
        <authorList>
            <consortium name="The Broad Institute Genomics Platform"/>
            <consortium name="The Broad Institute Genome Sequencing Center for Infectious Disease"/>
            <person name="Wu L."/>
            <person name="Ma J."/>
        </authorList>
    </citation>
    <scope>NUCLEOTIDE SEQUENCE [LARGE SCALE GENOMIC DNA]</scope>
    <source>
        <strain evidence="14">CGMCC 4.6997</strain>
    </source>
</reference>
<keyword evidence="5 9" id="KW-0064">Aspartyl protease</keyword>
<evidence type="ECO:0000256" key="3">
    <source>
        <dbReference type="ARBA" id="ARBA00022670"/>
    </source>
</evidence>
<feature type="transmembrane region" description="Helical" evidence="9">
    <location>
        <begin position="72"/>
        <end position="98"/>
    </location>
</feature>
<evidence type="ECO:0000256" key="6">
    <source>
        <dbReference type="ARBA" id="ARBA00022801"/>
    </source>
</evidence>
<evidence type="ECO:0000256" key="8">
    <source>
        <dbReference type="ARBA" id="ARBA00023136"/>
    </source>
</evidence>
<evidence type="ECO:0000256" key="10">
    <source>
        <dbReference type="RuleBase" id="RU000594"/>
    </source>
</evidence>
<keyword evidence="4 9" id="KW-0812">Transmembrane</keyword>
<dbReference type="Pfam" id="PF01252">
    <property type="entry name" value="Peptidase_A8"/>
    <property type="match status" value="1"/>
</dbReference>
<organism evidence="13 14">
    <name type="scientific">Lysinimonas soli</name>
    <dbReference type="NCBI Taxonomy" id="1074233"/>
    <lineage>
        <taxon>Bacteria</taxon>
        <taxon>Bacillati</taxon>
        <taxon>Actinomycetota</taxon>
        <taxon>Actinomycetes</taxon>
        <taxon>Micrococcales</taxon>
        <taxon>Microbacteriaceae</taxon>
        <taxon>Lysinimonas</taxon>
    </lineage>
</organism>
<dbReference type="PROSITE" id="PS00855">
    <property type="entry name" value="SPASE_II"/>
    <property type="match status" value="1"/>
</dbReference>
<evidence type="ECO:0000256" key="2">
    <source>
        <dbReference type="ARBA" id="ARBA00022475"/>
    </source>
</evidence>
<comment type="caution">
    <text evidence="13">The sequence shown here is derived from an EMBL/GenBank/DDBJ whole genome shotgun (WGS) entry which is preliminary data.</text>
</comment>
<dbReference type="GO" id="GO:0004190">
    <property type="term" value="F:aspartic-type endopeptidase activity"/>
    <property type="evidence" value="ECO:0007669"/>
    <property type="project" value="UniProtKB-EC"/>
</dbReference>
<dbReference type="NCBIfam" id="TIGR00077">
    <property type="entry name" value="lspA"/>
    <property type="match status" value="1"/>
</dbReference>
<evidence type="ECO:0000256" key="1">
    <source>
        <dbReference type="ARBA" id="ARBA00006139"/>
    </source>
</evidence>
<feature type="active site" evidence="9">
    <location>
        <position position="139"/>
    </location>
</feature>
<evidence type="ECO:0000313" key="14">
    <source>
        <dbReference type="Proteomes" id="UP001596039"/>
    </source>
</evidence>
<protein>
    <recommendedName>
        <fullName evidence="9">Lipoprotein signal peptidase</fullName>
        <ecNumber evidence="9">3.4.23.36</ecNumber>
    </recommendedName>
    <alternativeName>
        <fullName evidence="9">Prolipoprotein signal peptidase</fullName>
    </alternativeName>
    <alternativeName>
        <fullName evidence="9">Signal peptidase II</fullName>
        <shortName evidence="9">SPase II</shortName>
    </alternativeName>
</protein>
<comment type="subcellular location">
    <subcellularLocation>
        <location evidence="9">Cell membrane</location>
        <topology evidence="9">Multi-pass membrane protein</topology>
    </subcellularLocation>
</comment>
<evidence type="ECO:0000256" key="12">
    <source>
        <dbReference type="SAM" id="MobiDB-lite"/>
    </source>
</evidence>
<comment type="function">
    <text evidence="9 10">This protein specifically catalyzes the removal of signal peptides from prolipoproteins.</text>
</comment>
<feature type="active site" evidence="9">
    <location>
        <position position="154"/>
    </location>
</feature>
<evidence type="ECO:0000256" key="7">
    <source>
        <dbReference type="ARBA" id="ARBA00022989"/>
    </source>
</evidence>
<evidence type="ECO:0000256" key="4">
    <source>
        <dbReference type="ARBA" id="ARBA00022692"/>
    </source>
</evidence>